<gene>
    <name evidence="4" type="ORF">AK812_SmicGene32220</name>
</gene>
<keyword evidence="1" id="KW-0418">Kinase</keyword>
<dbReference type="SUPFAM" id="SSF56104">
    <property type="entry name" value="SAICAR synthase-like"/>
    <property type="match status" value="1"/>
</dbReference>
<dbReference type="InterPro" id="IPR027483">
    <property type="entry name" value="PInositol-4-P-4/5-kinase_C_sf"/>
</dbReference>
<sequence length="1443" mass="156392">MWNGYLQNGDRPFRPSLSFVYGQPSSYSWWDATGACRTVPQGEGCEQGDALAPALFALGQHKALCRPAAELHQNDALLGQCNEGRRDSLWHRLQLRQNKGVRAGTAPAAASWGKRCGEGTSHRLSEAWLSSAPQLIGHPDFVQAWAAESMQEERKLLQQLPELPDLQCSWLLFSMCASPRAKHALRTLPPSESRGYAAAHNEAIRKTLQACLGGAPLTMRPMPGRSPHCRRCWAGSACNQHNAPPRQLTGRRGQTRCGGGTSARGRLAAWMADARDANPNTHIRERTLLPDMPPSSQALLPSQALPLARRSVVGLGVPVGTPDFVEAHLQARQRDLLDSLPALHDSHVAWLSLSCCALPRAQYDAICPPNISEPSRWKARTVTQQATMVQTSAAWQGCCLPMKRRNCNCRLKRAPLALRHDGSRSTTRHAPAAYWATWADALRAVARRDPDFAHEVLATLEDDLTSLVDGSAPASQAVDDFCHRAFRRETDAASAALLDSQAGRPSRACCCALLHQAGAAVALNVLVRDLNVDPVRQDDRRIEVMANGLPLWGGAHLAVDTRLSPPAAAGSHAELPCSLRDVLPRAHTSNFAGPNRCRLTVLALEIGGCWSAEVPTFVRLLAKCRARSALPPSRTAAISAYTVRWSALLSFATAPPDRRPCGVNALCVHLLCSSLQYAVGLALGLCTGTALLWTSVKGCVLLRLLARARARSAAVTQRAACVAAFVTRWSGLLSIAAARSFAASLLSLPISNTANLDGEAPLLSDVLADSSEAPPFTSRMGCRGEMVKAIAQGSISRPGCPCPGDVFVSLMVTLKLSGSLLAYGAKFRGKMEKSAALSGGGFEVEQGRRAFGARLFRDPVSSAFAALGNFQRGFVNHRRAWLRVSRACQGGHKRGVAAQGFAMARRAIHDEVEPASVFCSDAGGGAVGEPLLRNDLAFVPIASLATRAHARSTSLARLASKPVRRCCAHGEKKPAALQVRQQGQMLQEPALLRHALLRPLAHEVWVSDGRAQDNDSGLLQRQTASPSFEMFGAMLQWDPVKKNAKRGPSFRKLRVELPKSRPSRDFKIMQKMKSSASVVEGILGRDGRTMSDLEDITLECESIVCCFGEAASPAERVVTSLPIIIQAVHHVEEALAPLLSAVEDVFGSEPFLRPGEVERCSYEIPAGGCAFCTESPGDVCLPFQAFGVSLLHGMCQGRAGVTPDVLLEELGDPAQPIRILSTNSKSGEMFFISQSGKFIIKSISDAEGKGLEAILPSYVSHLAGEEGSILGLYVGLYRIDMGSGLGQRYFTIMRSVFDSPVQMSRMYDLKGSTHNRKVKDLDEIPPHAWQSVDKSQCYFIGIVDVLIEYGLRKRLEHLLHTVKGVGQTASVTDPNSYAKRQRRFFREHVLPVCDEVVIDRSEQVQRYERDVASPPRSSVTAPALEKVEETATDQGRRMSTVGF</sequence>
<feature type="region of interest" description="Disordered" evidence="2">
    <location>
        <begin position="1408"/>
        <end position="1443"/>
    </location>
</feature>
<dbReference type="CDD" id="cd00139">
    <property type="entry name" value="PIPKc"/>
    <property type="match status" value="1"/>
</dbReference>
<evidence type="ECO:0000313" key="5">
    <source>
        <dbReference type="Proteomes" id="UP000186817"/>
    </source>
</evidence>
<dbReference type="GO" id="GO:0016308">
    <property type="term" value="F:1-phosphatidylinositol-4-phosphate 5-kinase activity"/>
    <property type="evidence" value="ECO:0007669"/>
    <property type="project" value="TreeGrafter"/>
</dbReference>
<proteinExistence type="predicted"/>
<keyword evidence="1" id="KW-0808">Transferase</keyword>
<dbReference type="GO" id="GO:0046854">
    <property type="term" value="P:phosphatidylinositol phosphate biosynthetic process"/>
    <property type="evidence" value="ECO:0007669"/>
    <property type="project" value="TreeGrafter"/>
</dbReference>
<dbReference type="OrthoDB" id="426908at2759"/>
<keyword evidence="1" id="KW-0067">ATP-binding</keyword>
<evidence type="ECO:0000256" key="2">
    <source>
        <dbReference type="SAM" id="MobiDB-lite"/>
    </source>
</evidence>
<dbReference type="Pfam" id="PF01504">
    <property type="entry name" value="PIP5K"/>
    <property type="match status" value="2"/>
</dbReference>
<reference evidence="4 5" key="1">
    <citation type="submission" date="2016-02" db="EMBL/GenBank/DDBJ databases">
        <title>Genome analysis of coral dinoflagellate symbionts highlights evolutionary adaptations to a symbiotic lifestyle.</title>
        <authorList>
            <person name="Aranda M."/>
            <person name="Li Y."/>
            <person name="Liew Y.J."/>
            <person name="Baumgarten S."/>
            <person name="Simakov O."/>
            <person name="Wilson M."/>
            <person name="Piel J."/>
            <person name="Ashoor H."/>
            <person name="Bougouffa S."/>
            <person name="Bajic V.B."/>
            <person name="Ryu T."/>
            <person name="Ravasi T."/>
            <person name="Bayer T."/>
            <person name="Micklem G."/>
            <person name="Kim H."/>
            <person name="Bhak J."/>
            <person name="Lajeunesse T.C."/>
            <person name="Voolstra C.R."/>
        </authorList>
    </citation>
    <scope>NUCLEOTIDE SEQUENCE [LARGE SCALE GENOMIC DNA]</scope>
    <source>
        <strain evidence="4 5">CCMP2467</strain>
    </source>
</reference>
<keyword evidence="5" id="KW-1185">Reference proteome</keyword>
<keyword evidence="1" id="KW-0547">Nucleotide-binding</keyword>
<comment type="caution">
    <text evidence="4">The sequence shown here is derived from an EMBL/GenBank/DDBJ whole genome shotgun (WGS) entry which is preliminary data.</text>
</comment>
<dbReference type="PANTHER" id="PTHR23086:SF8">
    <property type="entry name" value="PHOSPHATIDYLINOSITOL 5-PHOSPHATE 4-KINASE, ISOFORM A"/>
    <property type="match status" value="1"/>
</dbReference>
<evidence type="ECO:0000313" key="4">
    <source>
        <dbReference type="EMBL" id="OLP86650.1"/>
    </source>
</evidence>
<dbReference type="InterPro" id="IPR027484">
    <property type="entry name" value="PInositol-4-P-5-kinase_N"/>
</dbReference>
<dbReference type="InterPro" id="IPR023610">
    <property type="entry name" value="PInositol-4/5-P-5/4-kinase"/>
</dbReference>
<evidence type="ECO:0000259" key="3">
    <source>
        <dbReference type="PROSITE" id="PS51455"/>
    </source>
</evidence>
<dbReference type="Gene3D" id="3.30.800.10">
    <property type="entry name" value="Phosphatidylinositol Phosphate Kinase II Beta"/>
    <property type="match status" value="1"/>
</dbReference>
<dbReference type="EMBL" id="LSRX01000906">
    <property type="protein sequence ID" value="OLP86650.1"/>
    <property type="molecule type" value="Genomic_DNA"/>
</dbReference>
<dbReference type="PANTHER" id="PTHR23086">
    <property type="entry name" value="PHOSPHATIDYLINOSITOL-4-PHOSPHATE 5-KINASE"/>
    <property type="match status" value="1"/>
</dbReference>
<dbReference type="GO" id="GO:0005886">
    <property type="term" value="C:plasma membrane"/>
    <property type="evidence" value="ECO:0007669"/>
    <property type="project" value="TreeGrafter"/>
</dbReference>
<dbReference type="InterPro" id="IPR002498">
    <property type="entry name" value="PInositol-4-P-4/5-kinase_core"/>
</dbReference>
<dbReference type="Proteomes" id="UP000186817">
    <property type="component" value="Unassembled WGS sequence"/>
</dbReference>
<dbReference type="SMART" id="SM00330">
    <property type="entry name" value="PIPKc"/>
    <property type="match status" value="1"/>
</dbReference>
<accession>A0A1Q9CUQ6</accession>
<dbReference type="PROSITE" id="PS51455">
    <property type="entry name" value="PIPK"/>
    <property type="match status" value="1"/>
</dbReference>
<dbReference type="GO" id="GO:0005524">
    <property type="term" value="F:ATP binding"/>
    <property type="evidence" value="ECO:0007669"/>
    <property type="project" value="UniProtKB-UniRule"/>
</dbReference>
<protein>
    <recommendedName>
        <fullName evidence="3">PIPK domain-containing protein</fullName>
    </recommendedName>
</protein>
<name>A0A1Q9CUQ6_SYMMI</name>
<organism evidence="4 5">
    <name type="scientific">Symbiodinium microadriaticum</name>
    <name type="common">Dinoflagellate</name>
    <name type="synonym">Zooxanthella microadriatica</name>
    <dbReference type="NCBI Taxonomy" id="2951"/>
    <lineage>
        <taxon>Eukaryota</taxon>
        <taxon>Sar</taxon>
        <taxon>Alveolata</taxon>
        <taxon>Dinophyceae</taxon>
        <taxon>Suessiales</taxon>
        <taxon>Symbiodiniaceae</taxon>
        <taxon>Symbiodinium</taxon>
    </lineage>
</organism>
<evidence type="ECO:0000256" key="1">
    <source>
        <dbReference type="PROSITE-ProRule" id="PRU00781"/>
    </source>
</evidence>
<feature type="domain" description="PIPK" evidence="3">
    <location>
        <begin position="1111"/>
        <end position="1443"/>
    </location>
</feature>
<dbReference type="Gene3D" id="3.30.810.10">
    <property type="entry name" value="2-Layer Sandwich"/>
    <property type="match status" value="1"/>
</dbReference>